<name>A0A4R5K5F3_9MICC</name>
<evidence type="ECO:0000313" key="2">
    <source>
        <dbReference type="Proteomes" id="UP000295511"/>
    </source>
</evidence>
<evidence type="ECO:0000313" key="1">
    <source>
        <dbReference type="EMBL" id="TDF88123.1"/>
    </source>
</evidence>
<sequence>MKAAALEDNDWIEDAIATIDALSLAHSVFTADDLRREMRPPAHKNWPGQALAQARKEGLIVAVGYQISMSKSRKHGVTRAWARKTNREVTPCSTASTS</sequence>
<dbReference type="Proteomes" id="UP000295511">
    <property type="component" value="Unassembled WGS sequence"/>
</dbReference>
<gene>
    <name evidence="1" type="ORF">E1809_24190</name>
</gene>
<organism evidence="1 2">
    <name type="scientific">Arthrobacter terricola</name>
    <dbReference type="NCBI Taxonomy" id="2547396"/>
    <lineage>
        <taxon>Bacteria</taxon>
        <taxon>Bacillati</taxon>
        <taxon>Actinomycetota</taxon>
        <taxon>Actinomycetes</taxon>
        <taxon>Micrococcales</taxon>
        <taxon>Micrococcaceae</taxon>
        <taxon>Arthrobacter</taxon>
    </lineage>
</organism>
<dbReference type="OrthoDB" id="4948712at2"/>
<keyword evidence="2" id="KW-1185">Reference proteome</keyword>
<accession>A0A4R5K5F3</accession>
<dbReference type="RefSeq" id="WP_133206803.1">
    <property type="nucleotide sequence ID" value="NZ_SMRU01000047.1"/>
</dbReference>
<reference evidence="1 2" key="1">
    <citation type="submission" date="2019-03" db="EMBL/GenBank/DDBJ databases">
        <title>Whole genome sequence of Arthrobacter sp JH1-1.</title>
        <authorList>
            <person name="Trinh H.N."/>
        </authorList>
    </citation>
    <scope>NUCLEOTIDE SEQUENCE [LARGE SCALE GENOMIC DNA]</scope>
    <source>
        <strain evidence="1 2">JH1-1</strain>
    </source>
</reference>
<dbReference type="AlphaFoldDB" id="A0A4R5K5F3"/>
<proteinExistence type="predicted"/>
<dbReference type="EMBL" id="SMRU01000047">
    <property type="protein sequence ID" value="TDF88123.1"/>
    <property type="molecule type" value="Genomic_DNA"/>
</dbReference>
<comment type="caution">
    <text evidence="1">The sequence shown here is derived from an EMBL/GenBank/DDBJ whole genome shotgun (WGS) entry which is preliminary data.</text>
</comment>
<protein>
    <submittedName>
        <fullName evidence="1">Uncharacterized protein</fullName>
    </submittedName>
</protein>